<keyword evidence="5" id="KW-0393">Immunoglobulin domain</keyword>
<proteinExistence type="predicted"/>
<dbReference type="EMBL" id="VZTY01008272">
    <property type="protein sequence ID" value="NXU50031.1"/>
    <property type="molecule type" value="Genomic_DNA"/>
</dbReference>
<dbReference type="GO" id="GO:0005911">
    <property type="term" value="C:cell-cell junction"/>
    <property type="evidence" value="ECO:0007669"/>
    <property type="project" value="TreeGrafter"/>
</dbReference>
<keyword evidence="9" id="KW-1185">Reference proteome</keyword>
<reference evidence="8 9" key="1">
    <citation type="submission" date="2019-09" db="EMBL/GenBank/DDBJ databases">
        <title>Bird 10,000 Genomes (B10K) Project - Family phase.</title>
        <authorList>
            <person name="Zhang G."/>
        </authorList>
    </citation>
    <scope>NUCLEOTIDE SEQUENCE [LARGE SCALE GENOMIC DNA]</scope>
    <source>
        <strain evidence="8">B10K-DU-029-46</strain>
    </source>
</reference>
<dbReference type="SMART" id="SM00409">
    <property type="entry name" value="IG"/>
    <property type="match status" value="2"/>
</dbReference>
<dbReference type="Gene3D" id="2.60.40.10">
    <property type="entry name" value="Immunoglobulins"/>
    <property type="match status" value="3"/>
</dbReference>
<protein>
    <submittedName>
        <fullName evidence="8">VSI10 protein</fullName>
    </submittedName>
</protein>
<dbReference type="GO" id="GO:0050839">
    <property type="term" value="F:cell adhesion molecule binding"/>
    <property type="evidence" value="ECO:0007669"/>
    <property type="project" value="TreeGrafter"/>
</dbReference>
<dbReference type="SUPFAM" id="SSF48726">
    <property type="entry name" value="Immunoglobulin"/>
    <property type="match status" value="3"/>
</dbReference>
<keyword evidence="6" id="KW-1133">Transmembrane helix</keyword>
<evidence type="ECO:0000256" key="3">
    <source>
        <dbReference type="ARBA" id="ARBA00023157"/>
    </source>
</evidence>
<sequence length="438" mass="48397">AGTEEVVFGQVGGSVLLLCRNVSKEATEVVWFQGDPHSFPPLFSSRVSFPPDVRFSLVDNSSLHISELRVQDEGNYTCKEVLNKTDHEHRVQLLVASKSVLHLGICSPAPQIHMGLCLPTLKRKFLLMSHLNLSCCSFKQFPLILLLQTAPSQVSSSTFGYWEATGDFYVSNHVLFLLIDPPHSTPKCWAETSSSGLMLQLFCRWPGGYPHPTLHWREEGHDLENSSWVISSTSTSDTHVETLNSSHLYHRKVFKCVGSHVVKQEEPECTVEIKVPSLESEPPKTCFVGDNVTLTCRVTESTPAARISWLRNDAKPEVEIQPGGRYLITQEGSVSHLTIQNCSQATDGGCYVCKAQNPVGLRELFVCLVVKQPVNIVGVVGAVVVLSLLAILTVTGLILYYNPLLCLRGRSSPLNRDSEDVLVLVDSEDEDEGKGEEE</sequence>
<dbReference type="PANTHER" id="PTHR11640:SF157">
    <property type="entry name" value="V-SET AND IMMUNOGLOBULIN DOMAIN-CONTAINING PROTEIN 10"/>
    <property type="match status" value="1"/>
</dbReference>
<comment type="caution">
    <text evidence="8">The sequence shown here is derived from an EMBL/GenBank/DDBJ whole genome shotgun (WGS) entry which is preliminary data.</text>
</comment>
<dbReference type="OrthoDB" id="9043395at2759"/>
<evidence type="ECO:0000256" key="4">
    <source>
        <dbReference type="ARBA" id="ARBA00023180"/>
    </source>
</evidence>
<evidence type="ECO:0000313" key="8">
    <source>
        <dbReference type="EMBL" id="NXU50031.1"/>
    </source>
</evidence>
<dbReference type="InterPro" id="IPR003599">
    <property type="entry name" value="Ig_sub"/>
</dbReference>
<keyword evidence="4" id="KW-0325">Glycoprotein</keyword>
<organism evidence="8 9">
    <name type="scientific">Turnix velox</name>
    <name type="common">Little buttonquail</name>
    <dbReference type="NCBI Taxonomy" id="2529409"/>
    <lineage>
        <taxon>Eukaryota</taxon>
        <taxon>Metazoa</taxon>
        <taxon>Chordata</taxon>
        <taxon>Craniata</taxon>
        <taxon>Vertebrata</taxon>
        <taxon>Euteleostomi</taxon>
        <taxon>Archelosauria</taxon>
        <taxon>Archosauria</taxon>
        <taxon>Dinosauria</taxon>
        <taxon>Saurischia</taxon>
        <taxon>Theropoda</taxon>
        <taxon>Coelurosauria</taxon>
        <taxon>Aves</taxon>
        <taxon>Neognathae</taxon>
        <taxon>Neoaves</taxon>
        <taxon>Charadriiformes</taxon>
        <taxon>Turnicidae</taxon>
        <taxon>Turnix</taxon>
    </lineage>
</organism>
<feature type="non-terminal residue" evidence="8">
    <location>
        <position position="438"/>
    </location>
</feature>
<dbReference type="InterPro" id="IPR013783">
    <property type="entry name" value="Ig-like_fold"/>
</dbReference>
<dbReference type="PROSITE" id="PS50835">
    <property type="entry name" value="IG_LIKE"/>
    <property type="match status" value="3"/>
</dbReference>
<dbReference type="GO" id="GO:0007416">
    <property type="term" value="P:synapse assembly"/>
    <property type="evidence" value="ECO:0007669"/>
    <property type="project" value="TreeGrafter"/>
</dbReference>
<evidence type="ECO:0000256" key="1">
    <source>
        <dbReference type="ARBA" id="ARBA00004479"/>
    </source>
</evidence>
<dbReference type="InterPro" id="IPR007110">
    <property type="entry name" value="Ig-like_dom"/>
</dbReference>
<dbReference type="SMART" id="SM00408">
    <property type="entry name" value="IGc2"/>
    <property type="match status" value="2"/>
</dbReference>
<feature type="domain" description="Ig-like" evidence="7">
    <location>
        <begin position="276"/>
        <end position="357"/>
    </location>
</feature>
<feature type="non-terminal residue" evidence="8">
    <location>
        <position position="1"/>
    </location>
</feature>
<gene>
    <name evidence="8" type="primary">Vsig10</name>
    <name evidence="8" type="ORF">TURVEL_R04885</name>
</gene>
<dbReference type="PANTHER" id="PTHR11640">
    <property type="entry name" value="NEPHRIN"/>
    <property type="match status" value="1"/>
</dbReference>
<evidence type="ECO:0000256" key="2">
    <source>
        <dbReference type="ARBA" id="ARBA00023136"/>
    </source>
</evidence>
<dbReference type="Pfam" id="PF13927">
    <property type="entry name" value="Ig_3"/>
    <property type="match status" value="1"/>
</dbReference>
<comment type="subcellular location">
    <subcellularLocation>
        <location evidence="1">Membrane</location>
        <topology evidence="1">Single-pass type I membrane protein</topology>
    </subcellularLocation>
</comment>
<dbReference type="Pfam" id="PF07686">
    <property type="entry name" value="V-set"/>
    <property type="match status" value="1"/>
</dbReference>
<dbReference type="InterPro" id="IPR036179">
    <property type="entry name" value="Ig-like_dom_sf"/>
</dbReference>
<evidence type="ECO:0000256" key="6">
    <source>
        <dbReference type="SAM" id="Phobius"/>
    </source>
</evidence>
<dbReference type="InterPro" id="IPR003598">
    <property type="entry name" value="Ig_sub2"/>
</dbReference>
<dbReference type="GO" id="GO:0005886">
    <property type="term" value="C:plasma membrane"/>
    <property type="evidence" value="ECO:0007669"/>
    <property type="project" value="TreeGrafter"/>
</dbReference>
<accession>A0A7L3L8L7</accession>
<keyword evidence="2 6" id="KW-0472">Membrane</keyword>
<feature type="domain" description="Ig-like" evidence="7">
    <location>
        <begin position="182"/>
        <end position="272"/>
    </location>
</feature>
<name>A0A7L3L8L7_9CHAR</name>
<keyword evidence="6" id="KW-0812">Transmembrane</keyword>
<keyword evidence="3" id="KW-1015">Disulfide bond</keyword>
<evidence type="ECO:0000313" key="9">
    <source>
        <dbReference type="Proteomes" id="UP000582182"/>
    </source>
</evidence>
<dbReference type="AlphaFoldDB" id="A0A7L3L8L7"/>
<dbReference type="InterPro" id="IPR051275">
    <property type="entry name" value="Cell_adhesion_signaling"/>
</dbReference>
<feature type="domain" description="Ig-like" evidence="7">
    <location>
        <begin position="12"/>
        <end position="78"/>
    </location>
</feature>
<evidence type="ECO:0000256" key="5">
    <source>
        <dbReference type="ARBA" id="ARBA00023319"/>
    </source>
</evidence>
<dbReference type="Proteomes" id="UP000582182">
    <property type="component" value="Unassembled WGS sequence"/>
</dbReference>
<feature type="transmembrane region" description="Helical" evidence="6">
    <location>
        <begin position="376"/>
        <end position="401"/>
    </location>
</feature>
<dbReference type="GO" id="GO:0098609">
    <property type="term" value="P:cell-cell adhesion"/>
    <property type="evidence" value="ECO:0007669"/>
    <property type="project" value="TreeGrafter"/>
</dbReference>
<dbReference type="InterPro" id="IPR013106">
    <property type="entry name" value="Ig_V-set"/>
</dbReference>
<evidence type="ECO:0000259" key="7">
    <source>
        <dbReference type="PROSITE" id="PS50835"/>
    </source>
</evidence>